<accession>A0AAV5U4C6</accession>
<comment type="caution">
    <text evidence="2">The sequence shown here is derived from an EMBL/GenBank/DDBJ whole genome shotgun (WGS) entry which is preliminary data.</text>
</comment>
<protein>
    <submittedName>
        <fullName evidence="2">Uncharacterized protein</fullName>
    </submittedName>
</protein>
<gene>
    <name evidence="2" type="ORF">PENTCL1PPCAC_23874</name>
</gene>
<feature type="non-terminal residue" evidence="2">
    <location>
        <position position="74"/>
    </location>
</feature>
<proteinExistence type="predicted"/>
<feature type="region of interest" description="Disordered" evidence="1">
    <location>
        <begin position="43"/>
        <end position="74"/>
    </location>
</feature>
<organism evidence="2 3">
    <name type="scientific">Pristionchus entomophagus</name>
    <dbReference type="NCBI Taxonomy" id="358040"/>
    <lineage>
        <taxon>Eukaryota</taxon>
        <taxon>Metazoa</taxon>
        <taxon>Ecdysozoa</taxon>
        <taxon>Nematoda</taxon>
        <taxon>Chromadorea</taxon>
        <taxon>Rhabditida</taxon>
        <taxon>Rhabditina</taxon>
        <taxon>Diplogasteromorpha</taxon>
        <taxon>Diplogasteroidea</taxon>
        <taxon>Neodiplogasteridae</taxon>
        <taxon>Pristionchus</taxon>
    </lineage>
</organism>
<feature type="non-terminal residue" evidence="2">
    <location>
        <position position="1"/>
    </location>
</feature>
<feature type="compositionally biased region" description="Basic residues" evidence="1">
    <location>
        <begin position="62"/>
        <end position="74"/>
    </location>
</feature>
<dbReference type="EMBL" id="BTSX01000005">
    <property type="protein sequence ID" value="GMT01700.1"/>
    <property type="molecule type" value="Genomic_DNA"/>
</dbReference>
<evidence type="ECO:0000313" key="3">
    <source>
        <dbReference type="Proteomes" id="UP001432027"/>
    </source>
</evidence>
<evidence type="ECO:0000256" key="1">
    <source>
        <dbReference type="SAM" id="MobiDB-lite"/>
    </source>
</evidence>
<reference evidence="2" key="1">
    <citation type="submission" date="2023-10" db="EMBL/GenBank/DDBJ databases">
        <title>Genome assembly of Pristionchus species.</title>
        <authorList>
            <person name="Yoshida K."/>
            <person name="Sommer R.J."/>
        </authorList>
    </citation>
    <scope>NUCLEOTIDE SEQUENCE</scope>
    <source>
        <strain evidence="2">RS0144</strain>
    </source>
</reference>
<evidence type="ECO:0000313" key="2">
    <source>
        <dbReference type="EMBL" id="GMT01700.1"/>
    </source>
</evidence>
<dbReference type="AlphaFoldDB" id="A0AAV5U4C6"/>
<name>A0AAV5U4C6_9BILA</name>
<dbReference type="Proteomes" id="UP001432027">
    <property type="component" value="Unassembled WGS sequence"/>
</dbReference>
<sequence>RIDREEKLKKIKKEIAKLHQHCDSVQSLMKTIERLEKEMDELASLPCTEATPKPIEKEAVKKTRKKKVKPVNEV</sequence>
<keyword evidence="3" id="KW-1185">Reference proteome</keyword>